<dbReference type="EMBL" id="CAJNRD030001120">
    <property type="protein sequence ID" value="CAG5093313.1"/>
    <property type="molecule type" value="Genomic_DNA"/>
</dbReference>
<comment type="caution">
    <text evidence="1">The sequence shown here is derived from an EMBL/GenBank/DDBJ whole genome shotgun (WGS) entry which is preliminary data.</text>
</comment>
<protein>
    <submittedName>
        <fullName evidence="1">Uncharacterized protein</fullName>
    </submittedName>
</protein>
<reference evidence="1" key="1">
    <citation type="submission" date="2021-04" db="EMBL/GenBank/DDBJ databases">
        <authorList>
            <person name="Chebbi M.A.C M."/>
        </authorList>
    </citation>
    <scope>NUCLEOTIDE SEQUENCE</scope>
</reference>
<evidence type="ECO:0000313" key="2">
    <source>
        <dbReference type="Proteomes" id="UP000786811"/>
    </source>
</evidence>
<proteinExistence type="predicted"/>
<name>A0A8J2HCD7_COTCN</name>
<keyword evidence="2" id="KW-1185">Reference proteome</keyword>
<evidence type="ECO:0000313" key="1">
    <source>
        <dbReference type="EMBL" id="CAG5093313.1"/>
    </source>
</evidence>
<gene>
    <name evidence="1" type="ORF">HICCMSTLAB_LOCUS6743</name>
</gene>
<dbReference type="OrthoDB" id="7700376at2759"/>
<accession>A0A8J2HCD7</accession>
<dbReference type="Proteomes" id="UP000786811">
    <property type="component" value="Unassembled WGS sequence"/>
</dbReference>
<dbReference type="AlphaFoldDB" id="A0A8J2HCD7"/>
<sequence>MSQLYFLLLNCTTSDLPRSRVSTITNDITDILQHSSVKILFNQLLNRFRQLGESSNNIAAYTTMLNTLLNPFSSLSTENQCLQYFENCHTYIPPVEVKIGEKFIYKSEDDHTTIAISDLYVHVIPLRNVFTKFFHLPHIFENTIAYLNTLQNENIIISNSTGITINTSAGPTQLYFSLAGVIGDNLAIHTLLGFIGSFSSHHQCRFCYIKRDEINRTFNESMCNLRTVENYNADVIKNTPSETGVAR</sequence>
<organism evidence="1 2">
    <name type="scientific">Cotesia congregata</name>
    <name type="common">Parasitoid wasp</name>
    <name type="synonym">Apanteles congregatus</name>
    <dbReference type="NCBI Taxonomy" id="51543"/>
    <lineage>
        <taxon>Eukaryota</taxon>
        <taxon>Metazoa</taxon>
        <taxon>Ecdysozoa</taxon>
        <taxon>Arthropoda</taxon>
        <taxon>Hexapoda</taxon>
        <taxon>Insecta</taxon>
        <taxon>Pterygota</taxon>
        <taxon>Neoptera</taxon>
        <taxon>Endopterygota</taxon>
        <taxon>Hymenoptera</taxon>
        <taxon>Apocrita</taxon>
        <taxon>Ichneumonoidea</taxon>
        <taxon>Braconidae</taxon>
        <taxon>Microgastrinae</taxon>
        <taxon>Cotesia</taxon>
    </lineage>
</organism>